<comment type="caution">
    <text evidence="3">The sequence shown here is derived from an EMBL/GenBank/DDBJ whole genome shotgun (WGS) entry which is preliminary data.</text>
</comment>
<feature type="chain" id="PRO_5043583805" description="RxLR effector candidate protein" evidence="2">
    <location>
        <begin position="23"/>
        <end position="144"/>
    </location>
</feature>
<protein>
    <recommendedName>
        <fullName evidence="5">RxLR effector candidate protein</fullName>
    </recommendedName>
</protein>
<keyword evidence="4" id="KW-1185">Reference proteome</keyword>
<name>A0AAV0U399_HYABA</name>
<dbReference type="Proteomes" id="UP001162031">
    <property type="component" value="Unassembled WGS sequence"/>
</dbReference>
<proteinExistence type="predicted"/>
<feature type="signal peptide" evidence="2">
    <location>
        <begin position="1"/>
        <end position="22"/>
    </location>
</feature>
<organism evidence="3 4">
    <name type="scientific">Hyaloperonospora brassicae</name>
    <name type="common">Brassica downy mildew</name>
    <name type="synonym">Peronospora brassicae</name>
    <dbReference type="NCBI Taxonomy" id="162125"/>
    <lineage>
        <taxon>Eukaryota</taxon>
        <taxon>Sar</taxon>
        <taxon>Stramenopiles</taxon>
        <taxon>Oomycota</taxon>
        <taxon>Peronosporomycetes</taxon>
        <taxon>Peronosporales</taxon>
        <taxon>Peronosporaceae</taxon>
        <taxon>Hyaloperonospora</taxon>
    </lineage>
</organism>
<dbReference type="EMBL" id="CANTFL010001085">
    <property type="protein sequence ID" value="CAI5731276.1"/>
    <property type="molecule type" value="Genomic_DNA"/>
</dbReference>
<sequence>MRFIFAAALAVAFALVSTPATAASVAEPSGASQIAPLGPDHREGKVSGLGEGRHHVRPDRLPTAVLSAQNEERGTRAFEFIPLSYRRSRIAVSKRFQLWWAAIKAAFRQVFINTRYVIDKAKLKADVAKDSAARLIRLGRSEKK</sequence>
<evidence type="ECO:0000256" key="2">
    <source>
        <dbReference type="SAM" id="SignalP"/>
    </source>
</evidence>
<gene>
    <name evidence="3" type="ORF">HBR001_LOCUS5132</name>
</gene>
<dbReference type="AlphaFoldDB" id="A0AAV0U399"/>
<evidence type="ECO:0000313" key="3">
    <source>
        <dbReference type="EMBL" id="CAI5731276.1"/>
    </source>
</evidence>
<accession>A0AAV0U399</accession>
<evidence type="ECO:0008006" key="5">
    <source>
        <dbReference type="Google" id="ProtNLM"/>
    </source>
</evidence>
<feature type="region of interest" description="Disordered" evidence="1">
    <location>
        <begin position="30"/>
        <end position="56"/>
    </location>
</feature>
<reference evidence="3" key="1">
    <citation type="submission" date="2022-12" db="EMBL/GenBank/DDBJ databases">
        <authorList>
            <person name="Webb A."/>
        </authorList>
    </citation>
    <scope>NUCLEOTIDE SEQUENCE</scope>
    <source>
        <strain evidence="3">Hp1</strain>
    </source>
</reference>
<evidence type="ECO:0000256" key="1">
    <source>
        <dbReference type="SAM" id="MobiDB-lite"/>
    </source>
</evidence>
<keyword evidence="2" id="KW-0732">Signal</keyword>
<evidence type="ECO:0000313" key="4">
    <source>
        <dbReference type="Proteomes" id="UP001162031"/>
    </source>
</evidence>